<evidence type="ECO:0000313" key="2">
    <source>
        <dbReference type="EMBL" id="KAK9310089.1"/>
    </source>
</evidence>
<gene>
    <name evidence="2" type="ORF">QLX08_000391</name>
</gene>
<feature type="region of interest" description="Disordered" evidence="1">
    <location>
        <begin position="1"/>
        <end position="28"/>
    </location>
</feature>
<protein>
    <submittedName>
        <fullName evidence="2">Uncharacterized protein</fullName>
    </submittedName>
</protein>
<feature type="compositionally biased region" description="Acidic residues" evidence="1">
    <location>
        <begin position="1"/>
        <end position="13"/>
    </location>
</feature>
<dbReference type="EMBL" id="JAWNGG020000005">
    <property type="protein sequence ID" value="KAK9310089.1"/>
    <property type="molecule type" value="Genomic_DNA"/>
</dbReference>
<dbReference type="AlphaFoldDB" id="A0AAW1AIK3"/>
<accession>A0AAW1AIK3</accession>
<name>A0AAW1AIK3_9HYME</name>
<dbReference type="Proteomes" id="UP001432146">
    <property type="component" value="Unassembled WGS sequence"/>
</dbReference>
<evidence type="ECO:0000313" key="3">
    <source>
        <dbReference type="Proteomes" id="UP001432146"/>
    </source>
</evidence>
<evidence type="ECO:0000256" key="1">
    <source>
        <dbReference type="SAM" id="MobiDB-lite"/>
    </source>
</evidence>
<reference evidence="2 3" key="1">
    <citation type="submission" date="2024-05" db="EMBL/GenBank/DDBJ databases">
        <title>The nuclear and mitochondrial genome assemblies of Tetragonisca angustula (Apidae: Meliponini), a tiny yet remarkable pollinator in the Neotropics.</title>
        <authorList>
            <person name="Ferrari R."/>
            <person name="Ricardo P.C."/>
            <person name="Dias F.C."/>
            <person name="Araujo N.S."/>
            <person name="Soares D.O."/>
            <person name="Zhou Q.-S."/>
            <person name="Zhu C.-D."/>
            <person name="Coutinho L."/>
            <person name="Airas M.C."/>
            <person name="Batista T.M."/>
        </authorList>
    </citation>
    <scope>NUCLEOTIDE SEQUENCE [LARGE SCALE GENOMIC DNA]</scope>
    <source>
        <strain evidence="2">ASF017062</strain>
        <tissue evidence="2">Abdomen</tissue>
    </source>
</reference>
<comment type="caution">
    <text evidence="2">The sequence shown here is derived from an EMBL/GenBank/DDBJ whole genome shotgun (WGS) entry which is preliminary data.</text>
</comment>
<keyword evidence="3" id="KW-1185">Reference proteome</keyword>
<organism evidence="2 3">
    <name type="scientific">Tetragonisca angustula</name>
    <dbReference type="NCBI Taxonomy" id="166442"/>
    <lineage>
        <taxon>Eukaryota</taxon>
        <taxon>Metazoa</taxon>
        <taxon>Ecdysozoa</taxon>
        <taxon>Arthropoda</taxon>
        <taxon>Hexapoda</taxon>
        <taxon>Insecta</taxon>
        <taxon>Pterygota</taxon>
        <taxon>Neoptera</taxon>
        <taxon>Endopterygota</taxon>
        <taxon>Hymenoptera</taxon>
        <taxon>Apocrita</taxon>
        <taxon>Aculeata</taxon>
        <taxon>Apoidea</taxon>
        <taxon>Anthophila</taxon>
        <taxon>Apidae</taxon>
        <taxon>Tetragonisca</taxon>
    </lineage>
</organism>
<proteinExistence type="predicted"/>
<sequence length="102" mass="11022">MYKGDDDDDDDDGAGVSEADGGDGGGSPLKIRLNINELSLPTAYHLRLGIHAFLRRWLRVGGPTNASKSVCWCKINAVEGRPVVRCRDACVSDTAKYLWSGV</sequence>